<keyword evidence="1" id="KW-0812">Transmembrane</keyword>
<evidence type="ECO:0000313" key="3">
    <source>
        <dbReference type="EMBL" id="KJH49672.1"/>
    </source>
</evidence>
<keyword evidence="4" id="KW-1185">Reference proteome</keyword>
<reference evidence="4" key="2">
    <citation type="journal article" date="2016" name="Sci. Rep.">
        <title>Dictyocaulus viviparus genome, variome and transcriptome elucidate lungworm biology and support future intervention.</title>
        <authorList>
            <person name="McNulty S.N."/>
            <person name="Strube C."/>
            <person name="Rosa B.A."/>
            <person name="Martin J.C."/>
            <person name="Tyagi R."/>
            <person name="Choi Y.J."/>
            <person name="Wang Q."/>
            <person name="Hallsworth Pepin K."/>
            <person name="Zhang X."/>
            <person name="Ozersky P."/>
            <person name="Wilson R.K."/>
            <person name="Sternberg P.W."/>
            <person name="Gasser R.B."/>
            <person name="Mitreva M."/>
        </authorList>
    </citation>
    <scope>NUCLEOTIDE SEQUENCE [LARGE SCALE GENOMIC DNA]</scope>
    <source>
        <strain evidence="4">HannoverDv2000</strain>
    </source>
</reference>
<dbReference type="Gene3D" id="3.80.20.20">
    <property type="entry name" value="Receptor L-domain"/>
    <property type="match status" value="1"/>
</dbReference>
<dbReference type="EMBL" id="KN716227">
    <property type="protein sequence ID" value="KJH49672.1"/>
    <property type="molecule type" value="Genomic_DNA"/>
</dbReference>
<feature type="transmembrane region" description="Helical" evidence="1">
    <location>
        <begin position="138"/>
        <end position="161"/>
    </location>
</feature>
<dbReference type="Proteomes" id="UP000053766">
    <property type="component" value="Unassembled WGS sequence"/>
</dbReference>
<evidence type="ECO:0000256" key="1">
    <source>
        <dbReference type="SAM" id="Phobius"/>
    </source>
</evidence>
<accession>A0A0D8Y0M0</accession>
<evidence type="ECO:0000259" key="2">
    <source>
        <dbReference type="Pfam" id="PF01030"/>
    </source>
</evidence>
<dbReference type="InterPro" id="IPR036941">
    <property type="entry name" value="Rcpt_L-dom_sf"/>
</dbReference>
<protein>
    <recommendedName>
        <fullName evidence="2">Receptor L-domain domain-containing protein</fullName>
    </recommendedName>
</protein>
<gene>
    <name evidence="3" type="ORF">DICVIV_04218</name>
</gene>
<sequence>MTGTGNLTIGIYDNETSIMKYWNITHIKGGIFVENNIQLIRFTMPNLLTINCIGQTPCLVFRNNSQLKSIWLPQLKSINYGVVTGNSNVSVKMNSVKDEMEALLVVSGGHLEIEDPVWMVEDVQLVKQGPPYLYSDTVFNVLCFALILFVVLHLIISIYFFMENRKLQKLEGKILHEMRNVQEIIIKAKLNRYKIEEYQKKNPNVSFTEAVAAINMHKPEITQKAYIRPSRVALHKALGRTGSGVAHGCRSQGHTIKCFADNKAFGIVVGSRLDRNPVEDESKPCRSVTFHN</sequence>
<dbReference type="InterPro" id="IPR000494">
    <property type="entry name" value="Rcpt_L-dom"/>
</dbReference>
<keyword evidence="1" id="KW-0472">Membrane</keyword>
<evidence type="ECO:0000313" key="4">
    <source>
        <dbReference type="Proteomes" id="UP000053766"/>
    </source>
</evidence>
<dbReference type="SUPFAM" id="SSF52058">
    <property type="entry name" value="L domain-like"/>
    <property type="match status" value="1"/>
</dbReference>
<keyword evidence="1" id="KW-1133">Transmembrane helix</keyword>
<dbReference type="OrthoDB" id="5873617at2759"/>
<dbReference type="Pfam" id="PF01030">
    <property type="entry name" value="Recep_L_domain"/>
    <property type="match status" value="1"/>
</dbReference>
<dbReference type="AlphaFoldDB" id="A0A0D8Y0M0"/>
<proteinExistence type="predicted"/>
<feature type="domain" description="Receptor L-domain" evidence="2">
    <location>
        <begin position="4"/>
        <end position="91"/>
    </location>
</feature>
<reference evidence="3 4" key="1">
    <citation type="submission" date="2013-11" db="EMBL/GenBank/DDBJ databases">
        <title>Draft genome of the bovine lungworm Dictyocaulus viviparus.</title>
        <authorList>
            <person name="Mitreva M."/>
        </authorList>
    </citation>
    <scope>NUCLEOTIDE SEQUENCE [LARGE SCALE GENOMIC DNA]</scope>
    <source>
        <strain evidence="3 4">HannoverDv2000</strain>
    </source>
</reference>
<organism evidence="3 4">
    <name type="scientific">Dictyocaulus viviparus</name>
    <name type="common">Bovine lungworm</name>
    <dbReference type="NCBI Taxonomy" id="29172"/>
    <lineage>
        <taxon>Eukaryota</taxon>
        <taxon>Metazoa</taxon>
        <taxon>Ecdysozoa</taxon>
        <taxon>Nematoda</taxon>
        <taxon>Chromadorea</taxon>
        <taxon>Rhabditida</taxon>
        <taxon>Rhabditina</taxon>
        <taxon>Rhabditomorpha</taxon>
        <taxon>Strongyloidea</taxon>
        <taxon>Metastrongylidae</taxon>
        <taxon>Dictyocaulus</taxon>
    </lineage>
</organism>
<name>A0A0D8Y0M0_DICVI</name>